<evidence type="ECO:0000256" key="2">
    <source>
        <dbReference type="ARBA" id="ARBA00004496"/>
    </source>
</evidence>
<evidence type="ECO:0000256" key="1">
    <source>
        <dbReference type="ARBA" id="ARBA00001946"/>
    </source>
</evidence>
<dbReference type="AlphaFoldDB" id="A0A1Y1X5M4"/>
<dbReference type="PANTHER" id="PTHR43340:SF1">
    <property type="entry name" value="HYPOXANTHINE PHOSPHORIBOSYLTRANSFERASE"/>
    <property type="match status" value="1"/>
</dbReference>
<evidence type="ECO:0000313" key="16">
    <source>
        <dbReference type="Proteomes" id="UP000193498"/>
    </source>
</evidence>
<dbReference type="GO" id="GO:0004422">
    <property type="term" value="F:hypoxanthine phosphoribosyltransferase activity"/>
    <property type="evidence" value="ECO:0007669"/>
    <property type="project" value="InterPro"/>
</dbReference>
<keyword evidence="8 13" id="KW-0808">Transferase</keyword>
<evidence type="ECO:0000256" key="5">
    <source>
        <dbReference type="ARBA" id="ARBA00011895"/>
    </source>
</evidence>
<keyword evidence="7 13" id="KW-0328">Glycosyltransferase</keyword>
<evidence type="ECO:0000256" key="11">
    <source>
        <dbReference type="ARBA" id="ARBA00022741"/>
    </source>
</evidence>
<comment type="catalytic activity">
    <reaction evidence="13">
        <text>IMP + diphosphate = hypoxanthine + 5-phospho-alpha-D-ribose 1-diphosphate</text>
        <dbReference type="Rhea" id="RHEA:17973"/>
        <dbReference type="ChEBI" id="CHEBI:17368"/>
        <dbReference type="ChEBI" id="CHEBI:33019"/>
        <dbReference type="ChEBI" id="CHEBI:58017"/>
        <dbReference type="ChEBI" id="CHEBI:58053"/>
        <dbReference type="EC" id="2.4.2.8"/>
    </reaction>
</comment>
<comment type="cofactor">
    <cofactor evidence="1 13">
        <name>Mg(2+)</name>
        <dbReference type="ChEBI" id="CHEBI:18420"/>
    </cofactor>
</comment>
<dbReference type="InterPro" id="IPR005904">
    <property type="entry name" value="Hxn_phspho_trans"/>
</dbReference>
<protein>
    <recommendedName>
        <fullName evidence="5 13">Hypoxanthine phosphoribosyltransferase</fullName>
        <ecNumber evidence="5 13">2.4.2.8</ecNumber>
    </recommendedName>
</protein>
<comment type="caution">
    <text evidence="15">The sequence shown here is derived from an EMBL/GenBank/DDBJ whole genome shotgun (WGS) entry which is preliminary data.</text>
</comment>
<comment type="subcellular location">
    <subcellularLocation>
        <location evidence="2 13">Cytoplasm</location>
    </subcellularLocation>
</comment>
<evidence type="ECO:0000256" key="4">
    <source>
        <dbReference type="ARBA" id="ARBA00008391"/>
    </source>
</evidence>
<dbReference type="GO" id="GO:0006178">
    <property type="term" value="P:guanine salvage"/>
    <property type="evidence" value="ECO:0007669"/>
    <property type="project" value="TreeGrafter"/>
</dbReference>
<keyword evidence="16" id="KW-1185">Reference proteome</keyword>
<keyword evidence="12 13" id="KW-0460">Magnesium</keyword>
<dbReference type="Pfam" id="PF00156">
    <property type="entry name" value="Pribosyltran"/>
    <property type="match status" value="1"/>
</dbReference>
<evidence type="ECO:0000256" key="13">
    <source>
        <dbReference type="RuleBase" id="RU364099"/>
    </source>
</evidence>
<dbReference type="GO" id="GO:0032264">
    <property type="term" value="P:IMP salvage"/>
    <property type="evidence" value="ECO:0007669"/>
    <property type="project" value="UniProtKB-UniPathway"/>
</dbReference>
<dbReference type="Proteomes" id="UP000193498">
    <property type="component" value="Unassembled WGS sequence"/>
</dbReference>
<dbReference type="CDD" id="cd06223">
    <property type="entry name" value="PRTases_typeI"/>
    <property type="match status" value="1"/>
</dbReference>
<dbReference type="OrthoDB" id="9449045at2759"/>
<evidence type="ECO:0000256" key="3">
    <source>
        <dbReference type="ARBA" id="ARBA00004669"/>
    </source>
</evidence>
<dbReference type="PANTHER" id="PTHR43340">
    <property type="entry name" value="HYPOXANTHINE-GUANINE PHOSPHORIBOSYLTRANSFERASE"/>
    <property type="match status" value="1"/>
</dbReference>
<dbReference type="EMBL" id="MCFE01000716">
    <property type="protein sequence ID" value="ORX81109.1"/>
    <property type="molecule type" value="Genomic_DNA"/>
</dbReference>
<dbReference type="InterPro" id="IPR050408">
    <property type="entry name" value="HGPRT"/>
</dbReference>
<dbReference type="GO" id="GO:0000166">
    <property type="term" value="F:nucleotide binding"/>
    <property type="evidence" value="ECO:0007669"/>
    <property type="project" value="UniProtKB-KW"/>
</dbReference>
<proteinExistence type="inferred from homology"/>
<dbReference type="GO" id="GO:0005829">
    <property type="term" value="C:cytosol"/>
    <property type="evidence" value="ECO:0007669"/>
    <property type="project" value="TreeGrafter"/>
</dbReference>
<evidence type="ECO:0000256" key="7">
    <source>
        <dbReference type="ARBA" id="ARBA00022676"/>
    </source>
</evidence>
<dbReference type="STRING" id="1314790.A0A1Y1X5M4"/>
<dbReference type="EC" id="2.4.2.8" evidence="5 13"/>
<dbReference type="NCBIfam" id="TIGR01203">
    <property type="entry name" value="HGPRTase"/>
    <property type="match status" value="1"/>
</dbReference>
<accession>A0A1Y1X5M4</accession>
<organism evidence="15 16">
    <name type="scientific">Basidiobolus meristosporus CBS 931.73</name>
    <dbReference type="NCBI Taxonomy" id="1314790"/>
    <lineage>
        <taxon>Eukaryota</taxon>
        <taxon>Fungi</taxon>
        <taxon>Fungi incertae sedis</taxon>
        <taxon>Zoopagomycota</taxon>
        <taxon>Entomophthoromycotina</taxon>
        <taxon>Basidiobolomycetes</taxon>
        <taxon>Basidiobolales</taxon>
        <taxon>Basidiobolaceae</taxon>
        <taxon>Basidiobolus</taxon>
    </lineage>
</organism>
<evidence type="ECO:0000256" key="12">
    <source>
        <dbReference type="ARBA" id="ARBA00022842"/>
    </source>
</evidence>
<sequence>MDAKNWIDIDIERVYPLDHFVVPQHYEKDIESILIPHGMIKDRINKLAKLIVNEIPDDPIPNLVVCCVLKGGHQYFADLVDEIKRCHTSKGKSIKLSLEFLKVKSYENDQSTGDVRISLSDKELEEFRGKNLLIVEDIIDTGRTMVKLLKRLEEFGPNSIKVTSLLIKKTPHSNGYIPHYVGFAIPDAFVVGYALDYNEHFRDLDHIAVISEHGKKAYAV</sequence>
<keyword evidence="10 13" id="KW-0660">Purine salvage</keyword>
<dbReference type="GO" id="GO:0000287">
    <property type="term" value="F:magnesium ion binding"/>
    <property type="evidence" value="ECO:0007669"/>
    <property type="project" value="TreeGrafter"/>
</dbReference>
<name>A0A1Y1X5M4_9FUNG</name>
<dbReference type="GO" id="GO:0032263">
    <property type="term" value="P:GMP salvage"/>
    <property type="evidence" value="ECO:0007669"/>
    <property type="project" value="TreeGrafter"/>
</dbReference>
<reference evidence="15 16" key="1">
    <citation type="submission" date="2016-07" db="EMBL/GenBank/DDBJ databases">
        <title>Pervasive Adenine N6-methylation of Active Genes in Fungi.</title>
        <authorList>
            <consortium name="DOE Joint Genome Institute"/>
            <person name="Mondo S.J."/>
            <person name="Dannebaum R.O."/>
            <person name="Kuo R.C."/>
            <person name="Labutti K."/>
            <person name="Haridas S."/>
            <person name="Kuo A."/>
            <person name="Salamov A."/>
            <person name="Ahrendt S.R."/>
            <person name="Lipzen A."/>
            <person name="Sullivan W."/>
            <person name="Andreopoulos W.B."/>
            <person name="Clum A."/>
            <person name="Lindquist E."/>
            <person name="Daum C."/>
            <person name="Ramamoorthy G.K."/>
            <person name="Gryganskyi A."/>
            <person name="Culley D."/>
            <person name="Magnuson J.K."/>
            <person name="James T.Y."/>
            <person name="O'Malley M.A."/>
            <person name="Stajich J.E."/>
            <person name="Spatafora J.W."/>
            <person name="Visel A."/>
            <person name="Grigoriev I.V."/>
        </authorList>
    </citation>
    <scope>NUCLEOTIDE SEQUENCE [LARGE SCALE GENOMIC DNA]</scope>
    <source>
        <strain evidence="15 16">CBS 931.73</strain>
    </source>
</reference>
<dbReference type="Gene3D" id="3.40.50.2020">
    <property type="match status" value="1"/>
</dbReference>
<keyword evidence="11 13" id="KW-0547">Nucleotide-binding</keyword>
<evidence type="ECO:0000256" key="8">
    <source>
        <dbReference type="ARBA" id="ARBA00022679"/>
    </source>
</evidence>
<evidence type="ECO:0000256" key="10">
    <source>
        <dbReference type="ARBA" id="ARBA00022726"/>
    </source>
</evidence>
<dbReference type="SUPFAM" id="SSF53271">
    <property type="entry name" value="PRTase-like"/>
    <property type="match status" value="1"/>
</dbReference>
<evidence type="ECO:0000313" key="15">
    <source>
        <dbReference type="EMBL" id="ORX81109.1"/>
    </source>
</evidence>
<dbReference type="InterPro" id="IPR029057">
    <property type="entry name" value="PRTase-like"/>
</dbReference>
<dbReference type="GO" id="GO:0046100">
    <property type="term" value="P:hypoxanthine metabolic process"/>
    <property type="evidence" value="ECO:0007669"/>
    <property type="project" value="TreeGrafter"/>
</dbReference>
<evidence type="ECO:0000256" key="9">
    <source>
        <dbReference type="ARBA" id="ARBA00022723"/>
    </source>
</evidence>
<dbReference type="FunFam" id="3.40.50.2020:FF:000053">
    <property type="entry name" value="Hypoxanthine phosphoribosyltransferase"/>
    <property type="match status" value="1"/>
</dbReference>
<comment type="pathway">
    <text evidence="3 13">Purine metabolism; IMP biosynthesis via salvage pathway; IMP from hypoxanthine: step 1/1.</text>
</comment>
<evidence type="ECO:0000259" key="14">
    <source>
        <dbReference type="Pfam" id="PF00156"/>
    </source>
</evidence>
<dbReference type="UniPathway" id="UPA00591">
    <property type="reaction ID" value="UER00648"/>
</dbReference>
<dbReference type="GO" id="GO:0006166">
    <property type="term" value="P:purine ribonucleoside salvage"/>
    <property type="evidence" value="ECO:0007669"/>
    <property type="project" value="UniProtKB-KW"/>
</dbReference>
<keyword evidence="6 13" id="KW-0963">Cytoplasm</keyword>
<comment type="similarity">
    <text evidence="4 13">Belongs to the purine/pyrimidine phosphoribosyltransferase family.</text>
</comment>
<evidence type="ECO:0000256" key="6">
    <source>
        <dbReference type="ARBA" id="ARBA00022490"/>
    </source>
</evidence>
<gene>
    <name evidence="15" type="ORF">K493DRAFT_342457</name>
</gene>
<keyword evidence="9 13" id="KW-0479">Metal-binding</keyword>
<dbReference type="InParanoid" id="A0A1Y1X5M4"/>
<feature type="domain" description="Phosphoribosyltransferase" evidence="14">
    <location>
        <begin position="40"/>
        <end position="197"/>
    </location>
</feature>
<dbReference type="InterPro" id="IPR000836">
    <property type="entry name" value="PRTase_dom"/>
</dbReference>